<gene>
    <name evidence="2" type="ORF">CAP_4991</name>
</gene>
<dbReference type="InterPro" id="IPR036291">
    <property type="entry name" value="NAD(P)-bd_dom_sf"/>
</dbReference>
<sequence>MRIAVIGGTGFTGLHTVNELVRRGHQVVAAARKPAFDAVPEGVERRVLDVDRASDAEISDLLAGCNGVVFAAGLDDRSVRKAPAYASFHAANVLPVVRLIAMGKAAGVTRVVVHASYFTHFNRVWPEMRLAERHAYIRSRVEQARAAKVAAGDAVRVTLLELPFIFGSVPGRVPLWAPLVKYVESSLPLLAPRGGTAACTVEQVAEASANALESDDPDVAGLHPVVEDNLTWTDLLARLSAVAGHPRPVHALPGALMHVGLFPIVVSHKLTGREAGMDTAHMPEFFLRELFIDPTASQALLGYRGHDLETSFSETVAACHRP</sequence>
<dbReference type="Pfam" id="PF13460">
    <property type="entry name" value="NAD_binding_10"/>
    <property type="match status" value="1"/>
</dbReference>
<dbReference type="PANTHER" id="PTHR48079:SF6">
    <property type="entry name" value="NAD(P)-BINDING DOMAIN-CONTAINING PROTEIN-RELATED"/>
    <property type="match status" value="1"/>
</dbReference>
<accession>A0A017THQ7</accession>
<dbReference type="eggNOG" id="COG0451">
    <property type="taxonomic scope" value="Bacteria"/>
</dbReference>
<dbReference type="PANTHER" id="PTHR48079">
    <property type="entry name" value="PROTEIN YEEZ"/>
    <property type="match status" value="1"/>
</dbReference>
<name>A0A017THQ7_9BACT</name>
<proteinExistence type="predicted"/>
<evidence type="ECO:0000313" key="2">
    <source>
        <dbReference type="EMBL" id="EYF08375.1"/>
    </source>
</evidence>
<evidence type="ECO:0000313" key="3">
    <source>
        <dbReference type="Proteomes" id="UP000019678"/>
    </source>
</evidence>
<organism evidence="2 3">
    <name type="scientific">Chondromyces apiculatus DSM 436</name>
    <dbReference type="NCBI Taxonomy" id="1192034"/>
    <lineage>
        <taxon>Bacteria</taxon>
        <taxon>Pseudomonadati</taxon>
        <taxon>Myxococcota</taxon>
        <taxon>Polyangia</taxon>
        <taxon>Polyangiales</taxon>
        <taxon>Polyangiaceae</taxon>
        <taxon>Chondromyces</taxon>
    </lineage>
</organism>
<dbReference type="GO" id="GO:0005737">
    <property type="term" value="C:cytoplasm"/>
    <property type="evidence" value="ECO:0007669"/>
    <property type="project" value="TreeGrafter"/>
</dbReference>
<comment type="caution">
    <text evidence="2">The sequence shown here is derived from an EMBL/GenBank/DDBJ whole genome shotgun (WGS) entry which is preliminary data.</text>
</comment>
<dbReference type="SUPFAM" id="SSF51735">
    <property type="entry name" value="NAD(P)-binding Rossmann-fold domains"/>
    <property type="match status" value="1"/>
</dbReference>
<dbReference type="GO" id="GO:0004029">
    <property type="term" value="F:aldehyde dehydrogenase (NAD+) activity"/>
    <property type="evidence" value="ECO:0007669"/>
    <property type="project" value="TreeGrafter"/>
</dbReference>
<keyword evidence="3" id="KW-1185">Reference proteome</keyword>
<dbReference type="InterPro" id="IPR051783">
    <property type="entry name" value="NAD(P)-dependent_oxidoreduct"/>
</dbReference>
<dbReference type="Proteomes" id="UP000019678">
    <property type="component" value="Unassembled WGS sequence"/>
</dbReference>
<dbReference type="InterPro" id="IPR016040">
    <property type="entry name" value="NAD(P)-bd_dom"/>
</dbReference>
<dbReference type="RefSeq" id="WP_044235864.1">
    <property type="nucleotide sequence ID" value="NZ_ASRX01000004.1"/>
</dbReference>
<protein>
    <submittedName>
        <fullName evidence="2">Nucleoside-diphosphate-sugar epimerase</fullName>
    </submittedName>
</protein>
<evidence type="ECO:0000259" key="1">
    <source>
        <dbReference type="Pfam" id="PF13460"/>
    </source>
</evidence>
<dbReference type="STRING" id="1192034.CAP_4991"/>
<dbReference type="EMBL" id="ASRX01000004">
    <property type="protein sequence ID" value="EYF08375.1"/>
    <property type="molecule type" value="Genomic_DNA"/>
</dbReference>
<reference evidence="2 3" key="1">
    <citation type="submission" date="2013-05" db="EMBL/GenBank/DDBJ databases">
        <title>Genome assembly of Chondromyces apiculatus DSM 436.</title>
        <authorList>
            <person name="Sharma G."/>
            <person name="Khatri I."/>
            <person name="Kaur C."/>
            <person name="Mayilraj S."/>
            <person name="Subramanian S."/>
        </authorList>
    </citation>
    <scope>NUCLEOTIDE SEQUENCE [LARGE SCALE GENOMIC DNA]</scope>
    <source>
        <strain evidence="2 3">DSM 436</strain>
    </source>
</reference>
<dbReference type="AlphaFoldDB" id="A0A017THQ7"/>
<dbReference type="Gene3D" id="3.40.50.720">
    <property type="entry name" value="NAD(P)-binding Rossmann-like Domain"/>
    <property type="match status" value="1"/>
</dbReference>
<feature type="domain" description="NAD(P)-binding" evidence="1">
    <location>
        <begin position="7"/>
        <end position="130"/>
    </location>
</feature>